<evidence type="ECO:0000256" key="1">
    <source>
        <dbReference type="ARBA" id="ARBA00023157"/>
    </source>
</evidence>
<proteinExistence type="predicted"/>
<organism evidence="4 5">
    <name type="scientific">Littorina saxatilis</name>
    <dbReference type="NCBI Taxonomy" id="31220"/>
    <lineage>
        <taxon>Eukaryota</taxon>
        <taxon>Metazoa</taxon>
        <taxon>Spiralia</taxon>
        <taxon>Lophotrochozoa</taxon>
        <taxon>Mollusca</taxon>
        <taxon>Gastropoda</taxon>
        <taxon>Caenogastropoda</taxon>
        <taxon>Littorinimorpha</taxon>
        <taxon>Littorinoidea</taxon>
        <taxon>Littorinidae</taxon>
        <taxon>Littorina</taxon>
    </lineage>
</organism>
<dbReference type="PROSITE" id="PS00615">
    <property type="entry name" value="C_TYPE_LECTIN_1"/>
    <property type="match status" value="1"/>
</dbReference>
<dbReference type="InterPro" id="IPR018378">
    <property type="entry name" value="C-type_lectin_CS"/>
</dbReference>
<dbReference type="InterPro" id="IPR016187">
    <property type="entry name" value="CTDL_fold"/>
</dbReference>
<comment type="caution">
    <text evidence="4">The sequence shown here is derived from an EMBL/GenBank/DDBJ whole genome shotgun (WGS) entry which is preliminary data.</text>
</comment>
<dbReference type="SMART" id="SM00034">
    <property type="entry name" value="CLECT"/>
    <property type="match status" value="1"/>
</dbReference>
<evidence type="ECO:0000256" key="2">
    <source>
        <dbReference type="SAM" id="SignalP"/>
    </source>
</evidence>
<gene>
    <name evidence="4" type="ORF">V1264_012895</name>
</gene>
<evidence type="ECO:0000313" key="4">
    <source>
        <dbReference type="EMBL" id="KAK7113645.1"/>
    </source>
</evidence>
<name>A0AAN9GP27_9CAEN</name>
<keyword evidence="2" id="KW-0732">Signal</keyword>
<dbReference type="AlphaFoldDB" id="A0AAN9GP27"/>
<evidence type="ECO:0000313" key="5">
    <source>
        <dbReference type="Proteomes" id="UP001374579"/>
    </source>
</evidence>
<sequence>MLPRIILLAAGMLLLTQLAESYSSRCRTGWSSYRHNCYLVIKDRQSWTGAQVVCEMLNANLATITSSSENSAVARMVKSAGAYDAWVGLNDFAKEGSFHGIKSSSRASYTCWKSGQPNNFGGNQNCAALYSNMFWHDDNCSLSKMFVCEY</sequence>
<dbReference type="InterPro" id="IPR001304">
    <property type="entry name" value="C-type_lectin-like"/>
</dbReference>
<dbReference type="Pfam" id="PF00059">
    <property type="entry name" value="Lectin_C"/>
    <property type="match status" value="1"/>
</dbReference>
<dbReference type="PROSITE" id="PS50041">
    <property type="entry name" value="C_TYPE_LECTIN_2"/>
    <property type="match status" value="1"/>
</dbReference>
<dbReference type="SUPFAM" id="SSF56436">
    <property type="entry name" value="C-type lectin-like"/>
    <property type="match status" value="1"/>
</dbReference>
<dbReference type="CDD" id="cd00037">
    <property type="entry name" value="CLECT"/>
    <property type="match status" value="1"/>
</dbReference>
<dbReference type="InterPro" id="IPR050111">
    <property type="entry name" value="C-type_lectin/snaclec_domain"/>
</dbReference>
<reference evidence="4 5" key="1">
    <citation type="submission" date="2024-02" db="EMBL/GenBank/DDBJ databases">
        <title>Chromosome-scale genome assembly of the rough periwinkle Littorina saxatilis.</title>
        <authorList>
            <person name="De Jode A."/>
            <person name="Faria R."/>
            <person name="Formenti G."/>
            <person name="Sims Y."/>
            <person name="Smith T.P."/>
            <person name="Tracey A."/>
            <person name="Wood J.M.D."/>
            <person name="Zagrodzka Z.B."/>
            <person name="Johannesson K."/>
            <person name="Butlin R.K."/>
            <person name="Leder E.H."/>
        </authorList>
    </citation>
    <scope>NUCLEOTIDE SEQUENCE [LARGE SCALE GENOMIC DNA]</scope>
    <source>
        <strain evidence="4">Snail1</strain>
        <tissue evidence="4">Muscle</tissue>
    </source>
</reference>
<dbReference type="InterPro" id="IPR016186">
    <property type="entry name" value="C-type_lectin-like/link_sf"/>
</dbReference>
<keyword evidence="1" id="KW-1015">Disulfide bond</keyword>
<dbReference type="EMBL" id="JBAMIC010000002">
    <property type="protein sequence ID" value="KAK7113645.1"/>
    <property type="molecule type" value="Genomic_DNA"/>
</dbReference>
<dbReference type="Proteomes" id="UP001374579">
    <property type="component" value="Unassembled WGS sequence"/>
</dbReference>
<evidence type="ECO:0000259" key="3">
    <source>
        <dbReference type="PROSITE" id="PS50041"/>
    </source>
</evidence>
<dbReference type="Gene3D" id="3.10.100.10">
    <property type="entry name" value="Mannose-Binding Protein A, subunit A"/>
    <property type="match status" value="1"/>
</dbReference>
<dbReference type="PANTHER" id="PTHR22803">
    <property type="entry name" value="MANNOSE, PHOSPHOLIPASE, LECTIN RECEPTOR RELATED"/>
    <property type="match status" value="1"/>
</dbReference>
<feature type="chain" id="PRO_5042858624" description="C-type lectin domain-containing protein" evidence="2">
    <location>
        <begin position="22"/>
        <end position="150"/>
    </location>
</feature>
<keyword evidence="5" id="KW-1185">Reference proteome</keyword>
<feature type="domain" description="C-type lectin" evidence="3">
    <location>
        <begin position="33"/>
        <end position="149"/>
    </location>
</feature>
<feature type="signal peptide" evidence="2">
    <location>
        <begin position="1"/>
        <end position="21"/>
    </location>
</feature>
<protein>
    <recommendedName>
        <fullName evidence="3">C-type lectin domain-containing protein</fullName>
    </recommendedName>
</protein>
<accession>A0AAN9GP27</accession>